<comment type="similarity">
    <text evidence="3 10">Belongs to the FliL family.</text>
</comment>
<gene>
    <name evidence="11" type="ORF">L1F29_12055</name>
</gene>
<comment type="subcellular location">
    <subcellularLocation>
        <location evidence="2">Cell membrane</location>
        <topology evidence="2">Single-pass membrane protein</topology>
    </subcellularLocation>
</comment>
<dbReference type="RefSeq" id="WP_258388559.1">
    <property type="nucleotide sequence ID" value="NZ_CP091430.1"/>
</dbReference>
<keyword evidence="9 10" id="KW-0472">Membrane</keyword>
<keyword evidence="11" id="KW-0969">Cilium</keyword>
<keyword evidence="11" id="KW-0282">Flagellum</keyword>
<evidence type="ECO:0000256" key="6">
    <source>
        <dbReference type="ARBA" id="ARBA00022692"/>
    </source>
</evidence>
<dbReference type="InterPro" id="IPR005503">
    <property type="entry name" value="FliL"/>
</dbReference>
<sequence length="161" mass="18040">MKKMLPWLITILLAITLIAIVAIILLNNIFGDDKNSDSKAADSVKNVQAERISASKRVDVTSEIKEIRTNLVDPEYIVDLDFAFQLENKKTKEDFEKIKDIVIKPIIISTLGDMTPESLNGSKGKDELKSKLLNLINQKLQETTEGKLVNVDITDFIIAQL</sequence>
<keyword evidence="5 10" id="KW-0145">Chemotaxis</keyword>
<keyword evidence="6" id="KW-0812">Transmembrane</keyword>
<organism evidence="11 12">
    <name type="scientific">Paenibacillus spongiae</name>
    <dbReference type="NCBI Taxonomy" id="2909671"/>
    <lineage>
        <taxon>Bacteria</taxon>
        <taxon>Bacillati</taxon>
        <taxon>Bacillota</taxon>
        <taxon>Bacilli</taxon>
        <taxon>Bacillales</taxon>
        <taxon>Paenibacillaceae</taxon>
        <taxon>Paenibacillus</taxon>
    </lineage>
</organism>
<evidence type="ECO:0000256" key="8">
    <source>
        <dbReference type="ARBA" id="ARBA00022989"/>
    </source>
</evidence>
<reference evidence="11" key="1">
    <citation type="submission" date="2022-01" db="EMBL/GenBank/DDBJ databases">
        <title>Paenibacillus spongiae sp. nov., isolated from marine sponge.</title>
        <authorList>
            <person name="Li Z."/>
            <person name="Zhang M."/>
        </authorList>
    </citation>
    <scope>NUCLEOTIDE SEQUENCE</scope>
    <source>
        <strain evidence="11">PHS-Z3</strain>
    </source>
</reference>
<evidence type="ECO:0000256" key="10">
    <source>
        <dbReference type="RuleBase" id="RU364125"/>
    </source>
</evidence>
<dbReference type="Pfam" id="PF03748">
    <property type="entry name" value="FliL"/>
    <property type="match status" value="1"/>
</dbReference>
<keyword evidence="7 10" id="KW-0283">Flagellar rotation</keyword>
<protein>
    <recommendedName>
        <fullName evidence="10">Flagellar protein FliL</fullName>
    </recommendedName>
</protein>
<keyword evidence="12" id="KW-1185">Reference proteome</keyword>
<evidence type="ECO:0000313" key="12">
    <source>
        <dbReference type="Proteomes" id="UP001057877"/>
    </source>
</evidence>
<evidence type="ECO:0000256" key="7">
    <source>
        <dbReference type="ARBA" id="ARBA00022779"/>
    </source>
</evidence>
<dbReference type="Proteomes" id="UP001057877">
    <property type="component" value="Chromosome"/>
</dbReference>
<keyword evidence="11" id="KW-0966">Cell projection</keyword>
<proteinExistence type="inferred from homology"/>
<comment type="function">
    <text evidence="1 10">Controls the rotational direction of flagella during chemotaxis.</text>
</comment>
<evidence type="ECO:0000256" key="2">
    <source>
        <dbReference type="ARBA" id="ARBA00004162"/>
    </source>
</evidence>
<name>A0ABY5SJ24_9BACL</name>
<evidence type="ECO:0000256" key="9">
    <source>
        <dbReference type="ARBA" id="ARBA00023136"/>
    </source>
</evidence>
<evidence type="ECO:0000256" key="5">
    <source>
        <dbReference type="ARBA" id="ARBA00022500"/>
    </source>
</evidence>
<accession>A0ABY5SJ24</accession>
<dbReference type="PANTHER" id="PTHR35091:SF2">
    <property type="entry name" value="FLAGELLAR PROTEIN FLIL"/>
    <property type="match status" value="1"/>
</dbReference>
<dbReference type="PANTHER" id="PTHR35091">
    <property type="entry name" value="FLAGELLAR PROTEIN FLIL"/>
    <property type="match status" value="1"/>
</dbReference>
<evidence type="ECO:0000313" key="11">
    <source>
        <dbReference type="EMBL" id="UVI32505.1"/>
    </source>
</evidence>
<dbReference type="EMBL" id="CP091430">
    <property type="protein sequence ID" value="UVI32505.1"/>
    <property type="molecule type" value="Genomic_DNA"/>
</dbReference>
<evidence type="ECO:0000256" key="1">
    <source>
        <dbReference type="ARBA" id="ARBA00002254"/>
    </source>
</evidence>
<keyword evidence="8" id="KW-1133">Transmembrane helix</keyword>
<evidence type="ECO:0000256" key="4">
    <source>
        <dbReference type="ARBA" id="ARBA00022475"/>
    </source>
</evidence>
<evidence type="ECO:0000256" key="3">
    <source>
        <dbReference type="ARBA" id="ARBA00008281"/>
    </source>
</evidence>
<keyword evidence="4 10" id="KW-1003">Cell membrane</keyword>